<dbReference type="Gene3D" id="3.40.1440.10">
    <property type="entry name" value="GIY-YIG endonuclease"/>
    <property type="match status" value="1"/>
</dbReference>
<accession>A0A6M4B1F7</accession>
<evidence type="ECO:0000313" key="2">
    <source>
        <dbReference type="EMBL" id="QJQ35321.1"/>
    </source>
</evidence>
<dbReference type="Pfam" id="PF01541">
    <property type="entry name" value="GIY-YIG"/>
    <property type="match status" value="1"/>
</dbReference>
<dbReference type="GO" id="GO:0004519">
    <property type="term" value="F:endonuclease activity"/>
    <property type="evidence" value="ECO:0007669"/>
    <property type="project" value="UniProtKB-KW"/>
</dbReference>
<protein>
    <submittedName>
        <fullName evidence="2">GIY-YIG endonuclease</fullName>
    </submittedName>
</protein>
<dbReference type="CDD" id="cd10445">
    <property type="entry name" value="GIY-YIG_bI1_like"/>
    <property type="match status" value="1"/>
</dbReference>
<dbReference type="Pfam" id="PF07453">
    <property type="entry name" value="NUMOD1"/>
    <property type="match status" value="2"/>
</dbReference>
<organism evidence="2">
    <name type="scientific">Fusarium brevicatenulatum</name>
    <dbReference type="NCBI Taxonomy" id="48488"/>
    <lineage>
        <taxon>Eukaryota</taxon>
        <taxon>Fungi</taxon>
        <taxon>Dikarya</taxon>
        <taxon>Ascomycota</taxon>
        <taxon>Pezizomycotina</taxon>
        <taxon>Sordariomycetes</taxon>
        <taxon>Hypocreomycetidae</taxon>
        <taxon>Hypocreales</taxon>
        <taxon>Nectriaceae</taxon>
        <taxon>Fusarium</taxon>
        <taxon>Fusarium fujikuroi species complex</taxon>
    </lineage>
</organism>
<reference evidence="2" key="2">
    <citation type="submission" date="2020-01" db="EMBL/GenBank/DDBJ databases">
        <authorList>
            <person name="Brankovics B."/>
            <person name="Van Diepeningen A.D."/>
            <person name="De Hoog G.S."/>
            <person name="Van Der Lee T.A.J."/>
            <person name="Waalwijk C."/>
        </authorList>
    </citation>
    <scope>NUCLEOTIDE SEQUENCE</scope>
    <source>
        <strain evidence="2">CBS 404.97</strain>
    </source>
</reference>
<sequence length="316" mass="36539">MTITNSNNNNKSLRIFSENTNKNNDEEGASYPLYTKVYIENPFSNRNLILKVSKNQKGVYIWESNDHAYVGHSINLYNRISSYFMPSILQTKARRVLRYFNKHGFQDTNLTIYIMDENSSLDEVVSLEQHFIEEARLLKPSLNVDLVASSSGYHEPMNQEIRDRLRKQRGTPVYIYNLEDFTLLYIFESKQHMYDSIGIHHKTLNNCLDAGAAYLDTLFLSLDLIEESENTNLLSIDGIKELVNEKRALYTVKHPASISILAEFKDGRSAPSKNLEFSSLTSLANHLKGDRVTIRQYLKGVKSGYYRGKWKFTYKD</sequence>
<keyword evidence="2" id="KW-0255">Endonuclease</keyword>
<gene>
    <name evidence="2" type="primary">iorf316</name>
</gene>
<reference evidence="2" key="1">
    <citation type="journal article" date="2020" name="Front. Microbiol.">
        <title>Detecting Introgression Between Members of the Fusarium fujikuroi and F. oxysporum Species Complexes by Comparative Mitogenomics.</title>
        <authorList>
            <person name="Brankovics B."/>
            <person name="van Diepeningen A.D."/>
            <person name="de Hoog G.S."/>
            <person name="van der Lee T.A.J."/>
            <person name="Waalwijk C."/>
        </authorList>
    </citation>
    <scope>NUCLEOTIDE SEQUENCE</scope>
    <source>
        <strain evidence="2">CBS 404.97</strain>
    </source>
</reference>
<dbReference type="EMBL" id="MT010923">
    <property type="protein sequence ID" value="QJQ35321.1"/>
    <property type="molecule type" value="Genomic_DNA"/>
</dbReference>
<dbReference type="InterPro" id="IPR003647">
    <property type="entry name" value="Intron_nuc_1_rpt"/>
</dbReference>
<keyword evidence="2" id="KW-0496">Mitochondrion</keyword>
<keyword evidence="2" id="KW-0540">Nuclease</keyword>
<dbReference type="InterPro" id="IPR010896">
    <property type="entry name" value="NUMOD1"/>
</dbReference>
<dbReference type="PROSITE" id="PS50164">
    <property type="entry name" value="GIY_YIG"/>
    <property type="match status" value="1"/>
</dbReference>
<geneLocation type="mitochondrion" evidence="2"/>
<dbReference type="SMART" id="SM00465">
    <property type="entry name" value="GIYc"/>
    <property type="match status" value="1"/>
</dbReference>
<evidence type="ECO:0000259" key="1">
    <source>
        <dbReference type="PROSITE" id="PS50164"/>
    </source>
</evidence>
<dbReference type="SMART" id="SM00497">
    <property type="entry name" value="IENR1"/>
    <property type="match status" value="2"/>
</dbReference>
<dbReference type="InterPro" id="IPR035901">
    <property type="entry name" value="GIY-YIG_endonuc_sf"/>
</dbReference>
<name>A0A6M4B1F7_9HYPO</name>
<dbReference type="AlphaFoldDB" id="A0A6M4B1F7"/>
<keyword evidence="2" id="KW-0378">Hydrolase</keyword>
<feature type="domain" description="GIY-YIG" evidence="1">
    <location>
        <begin position="55"/>
        <end position="144"/>
    </location>
</feature>
<dbReference type="InterPro" id="IPR000305">
    <property type="entry name" value="GIY-YIG_endonuc"/>
</dbReference>
<proteinExistence type="predicted"/>
<dbReference type="SUPFAM" id="SSF82771">
    <property type="entry name" value="GIY-YIG endonuclease"/>
    <property type="match status" value="1"/>
</dbReference>